<dbReference type="InterPro" id="IPR039523">
    <property type="entry name" value="RimK-rel_E_lig_ATP-grasp"/>
</dbReference>
<dbReference type="Gene3D" id="3.30.470.20">
    <property type="entry name" value="ATP-grasp fold, B domain"/>
    <property type="match status" value="1"/>
</dbReference>
<reference evidence="2 3" key="1">
    <citation type="submission" date="2020-02" db="EMBL/GenBank/DDBJ databases">
        <title>Genome sequence of Roseobacter ponti.</title>
        <authorList>
            <person name="Hollensteiner J."/>
            <person name="Schneider D."/>
            <person name="Poehlein A."/>
            <person name="Daniel R."/>
        </authorList>
    </citation>
    <scope>NUCLEOTIDE SEQUENCE [LARGE SCALE GENOMIC DNA]</scope>
    <source>
        <strain evidence="2 3">DSM 106830</strain>
    </source>
</reference>
<proteinExistence type="predicted"/>
<protein>
    <recommendedName>
        <fullName evidence="1">Alpha-L-glutamate ligase-related protein ATP-grasp domain-containing protein</fullName>
    </recommendedName>
</protein>
<gene>
    <name evidence="2" type="ORF">G3256_15495</name>
</gene>
<dbReference type="Pfam" id="PF14397">
    <property type="entry name" value="ATPgrasp_ST"/>
    <property type="match status" value="1"/>
</dbReference>
<dbReference type="KEGG" id="rpon:G3256_15495"/>
<dbReference type="Proteomes" id="UP000503308">
    <property type="component" value="Chromosome"/>
</dbReference>
<feature type="domain" description="Alpha-L-glutamate ligase-related protein ATP-grasp" evidence="1">
    <location>
        <begin position="103"/>
        <end position="363"/>
    </location>
</feature>
<dbReference type="AlphaFoldDB" id="A0A858SUT5"/>
<sequence>MNTAVATDALLEKGDAKKDVKSPEIIRVARQYGASPLRQLREIFSLRSGRSRLTTRDYYDNGLYDPALSMTEKREFLGLAASEALNDRLSPEETKRYGAFVCNKLLHGALLRQLGFAATETLAVVAKTGEYGALPALQDADALFAFLSDRSVYPVFGKPVDGSLSVGSVMLSGLDSAGETLELASGDHRPLRAFCDEVLAKYGTGYLLQKALRPHPDLVPVTGDMTGSVRIVTAMNTSTPSVAYGLWKIPAPRAMSDNFWQGGSMIARVDMQTGEVLACRQGTGPDTIDVENHPETGAAIVGLKLPGFEDACDLARRAHALMPDLGVCGWDIGLTVDGPVIIECNNSPFHTLYQLAHRRGVMNPDLMPVWEATAARQKERLTFIRAARKKKKR</sequence>
<dbReference type="RefSeq" id="WP_169641693.1">
    <property type="nucleotide sequence ID" value="NZ_CP048788.1"/>
</dbReference>
<accession>A0A858SUT5</accession>
<organism evidence="2 3">
    <name type="scientific">Roseobacter ponti</name>
    <dbReference type="NCBI Taxonomy" id="1891787"/>
    <lineage>
        <taxon>Bacteria</taxon>
        <taxon>Pseudomonadati</taxon>
        <taxon>Pseudomonadota</taxon>
        <taxon>Alphaproteobacteria</taxon>
        <taxon>Rhodobacterales</taxon>
        <taxon>Roseobacteraceae</taxon>
        <taxon>Roseobacter</taxon>
    </lineage>
</organism>
<evidence type="ECO:0000259" key="1">
    <source>
        <dbReference type="Pfam" id="PF14397"/>
    </source>
</evidence>
<dbReference type="SUPFAM" id="SSF56059">
    <property type="entry name" value="Glutathione synthetase ATP-binding domain-like"/>
    <property type="match status" value="1"/>
</dbReference>
<evidence type="ECO:0000313" key="3">
    <source>
        <dbReference type="Proteomes" id="UP000503308"/>
    </source>
</evidence>
<dbReference type="EMBL" id="CP048788">
    <property type="protein sequence ID" value="QJF52474.1"/>
    <property type="molecule type" value="Genomic_DNA"/>
</dbReference>
<keyword evidence="3" id="KW-1185">Reference proteome</keyword>
<name>A0A858SUT5_9RHOB</name>
<evidence type="ECO:0000313" key="2">
    <source>
        <dbReference type="EMBL" id="QJF52474.1"/>
    </source>
</evidence>